<name>A0A9X2CMK9_9FLAO</name>
<organism evidence="2 3">
    <name type="scientific">Zunongwangia pacifica</name>
    <dbReference type="NCBI Taxonomy" id="2911062"/>
    <lineage>
        <taxon>Bacteria</taxon>
        <taxon>Pseudomonadati</taxon>
        <taxon>Bacteroidota</taxon>
        <taxon>Flavobacteriia</taxon>
        <taxon>Flavobacteriales</taxon>
        <taxon>Flavobacteriaceae</taxon>
        <taxon>Zunongwangia</taxon>
    </lineage>
</organism>
<accession>A0A9X2CMK9</accession>
<feature type="signal peptide" evidence="1">
    <location>
        <begin position="1"/>
        <end position="21"/>
    </location>
</feature>
<proteinExistence type="predicted"/>
<gene>
    <name evidence="2" type="ORF">L1967_15000</name>
</gene>
<reference evidence="2" key="1">
    <citation type="submission" date="2022-01" db="EMBL/GenBank/DDBJ databases">
        <title>Genome sequencing of Zunongwangia sp. M21534 genome.</title>
        <authorList>
            <person name="Chen Y."/>
            <person name="Dong C."/>
            <person name="Shao Z."/>
        </authorList>
    </citation>
    <scope>NUCLEOTIDE SEQUENCE</scope>
    <source>
        <strain evidence="2">MCCC M21534</strain>
    </source>
</reference>
<dbReference type="Proteomes" id="UP001139521">
    <property type="component" value="Unassembled WGS sequence"/>
</dbReference>
<dbReference type="AlphaFoldDB" id="A0A9X2CMK9"/>
<feature type="chain" id="PRO_5040941781" evidence="1">
    <location>
        <begin position="22"/>
        <end position="88"/>
    </location>
</feature>
<evidence type="ECO:0000313" key="3">
    <source>
        <dbReference type="Proteomes" id="UP001139521"/>
    </source>
</evidence>
<protein>
    <submittedName>
        <fullName evidence="2">Uncharacterized protein</fullName>
    </submittedName>
</protein>
<keyword evidence="3" id="KW-1185">Reference proteome</keyword>
<evidence type="ECO:0000256" key="1">
    <source>
        <dbReference type="SAM" id="SignalP"/>
    </source>
</evidence>
<keyword evidence="1" id="KW-0732">Signal</keyword>
<comment type="caution">
    <text evidence="2">The sequence shown here is derived from an EMBL/GenBank/DDBJ whole genome shotgun (WGS) entry which is preliminary data.</text>
</comment>
<sequence>MRKLFLSAFACASLLFGSTLASNAETKSSATTLLPPLFQNCDQANDFLASIRENPENYAPYLYYYTIDYLENNDCPYATSPNPYILVP</sequence>
<evidence type="ECO:0000313" key="2">
    <source>
        <dbReference type="EMBL" id="MCL6219600.1"/>
    </source>
</evidence>
<dbReference type="RefSeq" id="WP_249602317.1">
    <property type="nucleotide sequence ID" value="NZ_JAKHSK010000023.1"/>
</dbReference>
<dbReference type="EMBL" id="JAKHSK010000023">
    <property type="protein sequence ID" value="MCL6219600.1"/>
    <property type="molecule type" value="Genomic_DNA"/>
</dbReference>